<dbReference type="InterPro" id="IPR015443">
    <property type="entry name" value="Aldose_1-epimerase"/>
</dbReference>
<comment type="similarity">
    <text evidence="3 8">Belongs to the aldose epimerase family.</text>
</comment>
<dbReference type="Pfam" id="PF01263">
    <property type="entry name" value="Aldose_epim"/>
    <property type="match status" value="1"/>
</dbReference>
<comment type="pathway">
    <text evidence="2 8">Carbohydrate metabolism; hexose metabolism.</text>
</comment>
<comment type="caution">
    <text evidence="9">The sequence shown here is derived from an EMBL/GenBank/DDBJ whole genome shotgun (WGS) entry which is preliminary data.</text>
</comment>
<dbReference type="GO" id="GO:0004034">
    <property type="term" value="F:aldose 1-epimerase activity"/>
    <property type="evidence" value="ECO:0007669"/>
    <property type="project" value="UniProtKB-EC"/>
</dbReference>
<gene>
    <name evidence="9" type="primary">mro</name>
    <name evidence="9" type="ORF">ERS852473_01092</name>
</gene>
<dbReference type="PIRSF" id="PIRSF005096">
    <property type="entry name" value="GALM"/>
    <property type="match status" value="1"/>
</dbReference>
<accession>A0ABM9UQ23</accession>
<reference evidence="9 10" key="1">
    <citation type="submission" date="2015-09" db="EMBL/GenBank/DDBJ databases">
        <authorList>
            <consortium name="Pathogen Informatics"/>
        </authorList>
    </citation>
    <scope>NUCLEOTIDE SEQUENCE [LARGE SCALE GENOMIC DNA]</scope>
    <source>
        <strain evidence="9 10">2789STDY5834858</strain>
    </source>
</reference>
<keyword evidence="6 8" id="KW-0413">Isomerase</keyword>
<dbReference type="SUPFAM" id="SSF74650">
    <property type="entry name" value="Galactose mutarotase-like"/>
    <property type="match status" value="1"/>
</dbReference>
<keyword evidence="10" id="KW-1185">Reference proteome</keyword>
<protein>
    <recommendedName>
        <fullName evidence="5 8">Aldose 1-epimerase</fullName>
        <ecNumber evidence="4 8">5.1.3.3</ecNumber>
    </recommendedName>
</protein>
<dbReference type="Gene3D" id="2.70.98.10">
    <property type="match status" value="1"/>
</dbReference>
<dbReference type="InterPro" id="IPR047215">
    <property type="entry name" value="Galactose_mutarotase-like"/>
</dbReference>
<evidence type="ECO:0000256" key="5">
    <source>
        <dbReference type="ARBA" id="ARBA00014165"/>
    </source>
</evidence>
<evidence type="ECO:0000256" key="1">
    <source>
        <dbReference type="ARBA" id="ARBA00001614"/>
    </source>
</evidence>
<dbReference type="CDD" id="cd09019">
    <property type="entry name" value="galactose_mutarotase_like"/>
    <property type="match status" value="1"/>
</dbReference>
<organism evidence="9 10">
    <name type="scientific">Sarcina ventriculi</name>
    <name type="common">Clostridium ventriculi</name>
    <dbReference type="NCBI Taxonomy" id="1267"/>
    <lineage>
        <taxon>Bacteria</taxon>
        <taxon>Bacillati</taxon>
        <taxon>Bacillota</taxon>
        <taxon>Clostridia</taxon>
        <taxon>Eubacteriales</taxon>
        <taxon>Clostridiaceae</taxon>
        <taxon>Sarcina</taxon>
    </lineage>
</organism>
<evidence type="ECO:0000256" key="3">
    <source>
        <dbReference type="ARBA" id="ARBA00006206"/>
    </source>
</evidence>
<name>A0ABM9UQ23_SARVE</name>
<dbReference type="InterPro" id="IPR014718">
    <property type="entry name" value="GH-type_carb-bd"/>
</dbReference>
<keyword evidence="7 8" id="KW-0119">Carbohydrate metabolism</keyword>
<dbReference type="InterPro" id="IPR008183">
    <property type="entry name" value="Aldose_1/G6P_1-epimerase"/>
</dbReference>
<evidence type="ECO:0000313" key="9">
    <source>
        <dbReference type="EMBL" id="CUN78618.1"/>
    </source>
</evidence>
<evidence type="ECO:0000256" key="6">
    <source>
        <dbReference type="ARBA" id="ARBA00023235"/>
    </source>
</evidence>
<dbReference type="InterPro" id="IPR018052">
    <property type="entry name" value="Ald1_epimerase_CS"/>
</dbReference>
<comment type="catalytic activity">
    <reaction evidence="1 8">
        <text>alpha-D-glucose = beta-D-glucose</text>
        <dbReference type="Rhea" id="RHEA:10264"/>
        <dbReference type="ChEBI" id="CHEBI:15903"/>
        <dbReference type="ChEBI" id="CHEBI:17925"/>
        <dbReference type="EC" id="5.1.3.3"/>
    </reaction>
</comment>
<sequence>MQIKEFNENGFKRYQLINDNNMLVEVLSLGGVITKIITEDRNGFLENVVLSYKNLEDYYENPSCFGAMIGRTAGRIGGAKFSLNGVEYNLDKNNNGNCLHGGNNSFSKKIWNVETIRNNDYVGLKLSYMSKDLENGYPGNLDLSVYYTLNNENELKIHYTGKSDKDTIVNMTNHSYFNLSGNAKSSVLGQKLVINSDYIGEVDEYLIPTGKNIEVKNTPFDFNNVKEVGKDINEENIQLKYGSGYDHPWILNKKKENDVMFYHKESGRCLEIKTNQKAIVCYSMNFTDDLIMECGRVGKKHDAICFEAQSLPVGYDDCFINDIILRNGEVYDNETIYKFYIK</sequence>
<dbReference type="PROSITE" id="PS00545">
    <property type="entry name" value="ALDOSE_1_EPIMERASE"/>
    <property type="match status" value="1"/>
</dbReference>
<dbReference type="InterPro" id="IPR011013">
    <property type="entry name" value="Gal_mutarotase_sf_dom"/>
</dbReference>
<dbReference type="PANTHER" id="PTHR10091">
    <property type="entry name" value="ALDOSE-1-EPIMERASE"/>
    <property type="match status" value="1"/>
</dbReference>
<evidence type="ECO:0000256" key="4">
    <source>
        <dbReference type="ARBA" id="ARBA00013185"/>
    </source>
</evidence>
<dbReference type="RefSeq" id="WP_055258420.1">
    <property type="nucleotide sequence ID" value="NZ_CABIXL010000003.1"/>
</dbReference>
<dbReference type="Proteomes" id="UP000095488">
    <property type="component" value="Unassembled WGS sequence"/>
</dbReference>
<evidence type="ECO:0000256" key="8">
    <source>
        <dbReference type="PIRNR" id="PIRNR005096"/>
    </source>
</evidence>
<evidence type="ECO:0000256" key="7">
    <source>
        <dbReference type="ARBA" id="ARBA00023277"/>
    </source>
</evidence>
<evidence type="ECO:0000313" key="10">
    <source>
        <dbReference type="Proteomes" id="UP000095488"/>
    </source>
</evidence>
<proteinExistence type="inferred from homology"/>
<dbReference type="PANTHER" id="PTHR10091:SF0">
    <property type="entry name" value="GALACTOSE MUTAROTASE"/>
    <property type="match status" value="1"/>
</dbReference>
<evidence type="ECO:0000256" key="2">
    <source>
        <dbReference type="ARBA" id="ARBA00005028"/>
    </source>
</evidence>
<dbReference type="EMBL" id="CYZR01000003">
    <property type="protein sequence ID" value="CUN78618.1"/>
    <property type="molecule type" value="Genomic_DNA"/>
</dbReference>
<dbReference type="EC" id="5.1.3.3" evidence="4 8"/>